<dbReference type="RefSeq" id="WP_013637871.1">
    <property type="nucleotide sequence ID" value="NC_015185.1"/>
</dbReference>
<accession>F0S1Q7</accession>
<evidence type="ECO:0000313" key="2">
    <source>
        <dbReference type="Proteomes" id="UP000007102"/>
    </source>
</evidence>
<reference evidence="2" key="2">
    <citation type="submission" date="2011-02" db="EMBL/GenBank/DDBJ databases">
        <title>The complete genome of Desulfurobacterium thermolithotrophum DSM 11699.</title>
        <authorList>
            <consortium name="US DOE Joint Genome Institute (JGI-PGF)"/>
            <person name="Lucas S."/>
            <person name="Copeland A."/>
            <person name="Lapidus A."/>
            <person name="Bruce D."/>
            <person name="Goodwin L."/>
            <person name="Pitluck S."/>
            <person name="Kyrpides N."/>
            <person name="Mavromatis K."/>
            <person name="Pagani I."/>
            <person name="Ivanova N."/>
            <person name="Mikhailova N."/>
            <person name="Daligault H."/>
            <person name="Detter J.C."/>
            <person name="Tapia R."/>
            <person name="Han C."/>
            <person name="Land M."/>
            <person name="Hauser L."/>
            <person name="Markowitz V."/>
            <person name="Cheng J.-F."/>
            <person name="Hugenholtz P."/>
            <person name="Woyke T."/>
            <person name="Wu D."/>
            <person name="Spring S."/>
            <person name="Brambilla E."/>
            <person name="Klenk H.-P."/>
            <person name="Eisen J.A."/>
        </authorList>
    </citation>
    <scope>NUCLEOTIDE SEQUENCE [LARGE SCALE GENOMIC DNA]</scope>
    <source>
        <strain evidence="2">DSM 11699 / BSA</strain>
    </source>
</reference>
<evidence type="ECO:0008006" key="3">
    <source>
        <dbReference type="Google" id="ProtNLM"/>
    </source>
</evidence>
<gene>
    <name evidence="1" type="ordered locus">Dester_0255</name>
</gene>
<name>F0S1Q7_DESTD</name>
<dbReference type="InParanoid" id="F0S1Q7"/>
<dbReference type="eggNOG" id="COG2521">
    <property type="taxonomic scope" value="Bacteria"/>
</dbReference>
<dbReference type="AlphaFoldDB" id="F0S1Q7"/>
<dbReference type="SUPFAM" id="SSF53335">
    <property type="entry name" value="S-adenosyl-L-methionine-dependent methyltransferases"/>
    <property type="match status" value="1"/>
</dbReference>
<proteinExistence type="predicted"/>
<organism evidence="1 2">
    <name type="scientific">Desulfurobacterium thermolithotrophum (strain DSM 11699 / BSA)</name>
    <dbReference type="NCBI Taxonomy" id="868864"/>
    <lineage>
        <taxon>Bacteria</taxon>
        <taxon>Pseudomonadati</taxon>
        <taxon>Aquificota</taxon>
        <taxon>Aquificia</taxon>
        <taxon>Desulfurobacteriales</taxon>
        <taxon>Desulfurobacteriaceae</taxon>
        <taxon>Desulfurobacterium</taxon>
    </lineage>
</organism>
<keyword evidence="2" id="KW-1185">Reference proteome</keyword>
<protein>
    <recommendedName>
        <fullName evidence="3">SAM-dependent methyltransferase</fullName>
    </recommendedName>
</protein>
<dbReference type="PANTHER" id="PTHR36112">
    <property type="entry name" value="RIBOSOMAL RNA SMALL SUBUNIT METHYLTRANSFERASE J"/>
    <property type="match status" value="1"/>
</dbReference>
<reference evidence="1 2" key="1">
    <citation type="journal article" date="2011" name="Stand. Genomic Sci.">
        <title>Complete genome sequence of the thermophilic sulfur-reducer Desulfurobacterium thermolithotrophum type strain (BSA(T)) from a deep-sea hydrothermal vent.</title>
        <authorList>
            <person name="Goker M."/>
            <person name="Daligault H."/>
            <person name="Mwirichia R."/>
            <person name="Lapidus A."/>
            <person name="Lucas S."/>
            <person name="Deshpande S."/>
            <person name="Pagani I."/>
            <person name="Tapia R."/>
            <person name="Cheng J.F."/>
            <person name="Goodwin L."/>
            <person name="Pitluck S."/>
            <person name="Liolios K."/>
            <person name="Ivanova N."/>
            <person name="Mavromatis K."/>
            <person name="Mikhailova N."/>
            <person name="Pati A."/>
            <person name="Chen A."/>
            <person name="Palaniappan K."/>
            <person name="Han C."/>
            <person name="Land M."/>
            <person name="Hauser L."/>
            <person name="Pan C."/>
            <person name="Brambilla E.M."/>
            <person name="Rohde M."/>
            <person name="Spring S."/>
            <person name="Sikorski J."/>
            <person name="Wirth R."/>
            <person name="Detter J.C."/>
            <person name="Woyke T."/>
            <person name="Bristow J."/>
            <person name="Eisen J.A."/>
            <person name="Markowitz V."/>
            <person name="Hugenholtz P."/>
            <person name="Kyrpides N.C."/>
            <person name="Klenk H.P."/>
        </authorList>
    </citation>
    <scope>NUCLEOTIDE SEQUENCE [LARGE SCALE GENOMIC DNA]</scope>
    <source>
        <strain evidence="2">DSM 11699 / BSA</strain>
    </source>
</reference>
<dbReference type="GO" id="GO:0008990">
    <property type="term" value="F:rRNA (guanine-N2-)-methyltransferase activity"/>
    <property type="evidence" value="ECO:0007669"/>
    <property type="project" value="InterPro"/>
</dbReference>
<dbReference type="PANTHER" id="PTHR36112:SF1">
    <property type="entry name" value="RIBOSOMAL RNA SMALL SUBUNIT METHYLTRANSFERASE J"/>
    <property type="match status" value="1"/>
</dbReference>
<dbReference type="InterPro" id="IPR029063">
    <property type="entry name" value="SAM-dependent_MTases_sf"/>
</dbReference>
<sequence length="260" mass="30067">MEVVVTTDRKPTPEMRSEGKKLSKELKTVYVKRRHRTIESIKKEFGKNVLVVGKDLNLTLHTLNGKKLFFHPGLFKIRLLNYISTGYEAMIEAMDLKEGETVLDCNLGLAQDALLSAFVSKREVIGIEKEPVIYEIVKRGLKTYKPRGKLKTAEFAFSLVKPFKGDNYQFLKQQPDKSYDVVYFSPMFIKPKWHCDVMAPFREVAVKDFISPETLKEAERVARKRVVIKVNKGVKDLFPYLSDYQLKESSTNVEYLYKIL</sequence>
<dbReference type="STRING" id="868864.Dester_0255"/>
<dbReference type="EMBL" id="CP002543">
    <property type="protein sequence ID" value="ADY72912.1"/>
    <property type="molecule type" value="Genomic_DNA"/>
</dbReference>
<dbReference type="Pfam" id="PF04445">
    <property type="entry name" value="SAM_MT"/>
    <property type="match status" value="1"/>
</dbReference>
<dbReference type="KEGG" id="dte:Dester_0255"/>
<evidence type="ECO:0000313" key="1">
    <source>
        <dbReference type="EMBL" id="ADY72912.1"/>
    </source>
</evidence>
<dbReference type="OrthoDB" id="1653798at2"/>
<dbReference type="Proteomes" id="UP000007102">
    <property type="component" value="Chromosome"/>
</dbReference>
<dbReference type="Gene3D" id="3.40.50.150">
    <property type="entry name" value="Vaccinia Virus protein VP39"/>
    <property type="match status" value="1"/>
</dbReference>
<dbReference type="InterPro" id="IPR007536">
    <property type="entry name" value="16SrRNA_methylTrfase_J"/>
</dbReference>
<dbReference type="HOGENOM" id="CLU_093128_0_0_0"/>